<protein>
    <submittedName>
        <fullName evidence="1">Uncharacterized protein</fullName>
    </submittedName>
</protein>
<dbReference type="EMBL" id="JACGWM010000574">
    <property type="protein sequence ID" value="KAL0302352.1"/>
    <property type="molecule type" value="Genomic_DNA"/>
</dbReference>
<dbReference type="SUPFAM" id="SSF53098">
    <property type="entry name" value="Ribonuclease H-like"/>
    <property type="match status" value="1"/>
</dbReference>
<dbReference type="PANTHER" id="PTHR37984:SF5">
    <property type="entry name" value="PROTEIN NYNRIN-LIKE"/>
    <property type="match status" value="1"/>
</dbReference>
<dbReference type="GO" id="GO:0003676">
    <property type="term" value="F:nucleic acid binding"/>
    <property type="evidence" value="ECO:0007669"/>
    <property type="project" value="InterPro"/>
</dbReference>
<evidence type="ECO:0000313" key="1">
    <source>
        <dbReference type="EMBL" id="KAL0302352.1"/>
    </source>
</evidence>
<comment type="caution">
    <text evidence="1">The sequence shown here is derived from an EMBL/GenBank/DDBJ whole genome shotgun (WGS) entry which is preliminary data.</text>
</comment>
<dbReference type="AlphaFoldDB" id="A0AAW2K6W1"/>
<reference evidence="1" key="2">
    <citation type="journal article" date="2024" name="Plant">
        <title>Genomic evolution and insights into agronomic trait innovations of Sesamum species.</title>
        <authorList>
            <person name="Miao H."/>
            <person name="Wang L."/>
            <person name="Qu L."/>
            <person name="Liu H."/>
            <person name="Sun Y."/>
            <person name="Le M."/>
            <person name="Wang Q."/>
            <person name="Wei S."/>
            <person name="Zheng Y."/>
            <person name="Lin W."/>
            <person name="Duan Y."/>
            <person name="Cao H."/>
            <person name="Xiong S."/>
            <person name="Wang X."/>
            <person name="Wei L."/>
            <person name="Li C."/>
            <person name="Ma Q."/>
            <person name="Ju M."/>
            <person name="Zhao R."/>
            <person name="Li G."/>
            <person name="Mu C."/>
            <person name="Tian Q."/>
            <person name="Mei H."/>
            <person name="Zhang T."/>
            <person name="Gao T."/>
            <person name="Zhang H."/>
        </authorList>
    </citation>
    <scope>NUCLEOTIDE SEQUENCE</scope>
    <source>
        <strain evidence="1">KEN8</strain>
    </source>
</reference>
<dbReference type="InterPro" id="IPR043502">
    <property type="entry name" value="DNA/RNA_pol_sf"/>
</dbReference>
<dbReference type="PANTHER" id="PTHR37984">
    <property type="entry name" value="PROTEIN CBG26694"/>
    <property type="match status" value="1"/>
</dbReference>
<proteinExistence type="predicted"/>
<dbReference type="SUPFAM" id="SSF56672">
    <property type="entry name" value="DNA/RNA polymerases"/>
    <property type="match status" value="1"/>
</dbReference>
<dbReference type="InterPro" id="IPR012337">
    <property type="entry name" value="RNaseH-like_sf"/>
</dbReference>
<reference evidence="1" key="1">
    <citation type="submission" date="2020-06" db="EMBL/GenBank/DDBJ databases">
        <authorList>
            <person name="Li T."/>
            <person name="Hu X."/>
            <person name="Zhang T."/>
            <person name="Song X."/>
            <person name="Zhang H."/>
            <person name="Dai N."/>
            <person name="Sheng W."/>
            <person name="Hou X."/>
            <person name="Wei L."/>
        </authorList>
    </citation>
    <scope>NUCLEOTIDE SEQUENCE</scope>
    <source>
        <strain evidence="1">KEN8</strain>
        <tissue evidence="1">Leaf</tissue>
    </source>
</reference>
<sequence>MPPKSTQATVDYLGHVISAAGVAADPAKLQAIADLPSPRSFTELRAFLGLTRDGLPSYWVLTLGSITLRDGITTWPMRCPPSVHRLAIPCSIPASLHRSWPPSGNTTSLTQTVDGWFLPHGLIPPRRFPTPATSVWCFLRVISLSPTMRTSDPPCCANSILRPSTDTPASRQLLLAWHGLLLAEYDEGRQGLCAALPTCQHSKYSTQESLGTLQPLPFPGGSGRILVWTLLHLPTSVGKTVVWVVVDRLSKSTHFVGLPSRFSAALAAVSPPKYIACTECPNQFSAYHPQSDGQTEVLNRVLETFLHCFVSEEPKRWMRYLHLAEFCRPLPSLRARQRMKSQADKHRQDCYFTVGDWVLLRLHLIGSTPFRRTSAKLSRRYYGLFHILRASVQWPTS</sequence>
<organism evidence="1">
    <name type="scientific">Sesamum calycinum</name>
    <dbReference type="NCBI Taxonomy" id="2727403"/>
    <lineage>
        <taxon>Eukaryota</taxon>
        <taxon>Viridiplantae</taxon>
        <taxon>Streptophyta</taxon>
        <taxon>Embryophyta</taxon>
        <taxon>Tracheophyta</taxon>
        <taxon>Spermatophyta</taxon>
        <taxon>Magnoliopsida</taxon>
        <taxon>eudicotyledons</taxon>
        <taxon>Gunneridae</taxon>
        <taxon>Pentapetalae</taxon>
        <taxon>asterids</taxon>
        <taxon>lamiids</taxon>
        <taxon>Lamiales</taxon>
        <taxon>Pedaliaceae</taxon>
        <taxon>Sesamum</taxon>
    </lineage>
</organism>
<dbReference type="Gene3D" id="3.30.420.10">
    <property type="entry name" value="Ribonuclease H-like superfamily/Ribonuclease H"/>
    <property type="match status" value="1"/>
</dbReference>
<dbReference type="InterPro" id="IPR036397">
    <property type="entry name" value="RNaseH_sf"/>
</dbReference>
<gene>
    <name evidence="1" type="ORF">Scaly_3035100</name>
</gene>
<dbReference type="InterPro" id="IPR050951">
    <property type="entry name" value="Retrovirus_Pol_polyprotein"/>
</dbReference>
<accession>A0AAW2K6W1</accession>
<name>A0AAW2K6W1_9LAMI</name>